<comment type="caution">
    <text evidence="2">The sequence shown here is derived from an EMBL/GenBank/DDBJ whole genome shotgun (WGS) entry which is preliminary data.</text>
</comment>
<dbReference type="Proteomes" id="UP000612746">
    <property type="component" value="Unassembled WGS sequence"/>
</dbReference>
<name>A0A8H7Q8D6_9FUNG</name>
<dbReference type="Pfam" id="PF06337">
    <property type="entry name" value="DUSP"/>
    <property type="match status" value="1"/>
</dbReference>
<dbReference type="InterPro" id="IPR035927">
    <property type="entry name" value="DUSP-like_sf"/>
</dbReference>
<evidence type="ECO:0000313" key="2">
    <source>
        <dbReference type="EMBL" id="KAG2187907.1"/>
    </source>
</evidence>
<evidence type="ECO:0000313" key="3">
    <source>
        <dbReference type="Proteomes" id="UP000612746"/>
    </source>
</evidence>
<dbReference type="PROSITE" id="PS51283">
    <property type="entry name" value="DUSP"/>
    <property type="match status" value="1"/>
</dbReference>
<dbReference type="Gene3D" id="3.30.2230.10">
    <property type="entry name" value="DUSP-like"/>
    <property type="match status" value="1"/>
</dbReference>
<dbReference type="InterPro" id="IPR036047">
    <property type="entry name" value="F-box-like_dom_sf"/>
</dbReference>
<dbReference type="OrthoDB" id="2312914at2759"/>
<keyword evidence="3" id="KW-1185">Reference proteome</keyword>
<dbReference type="SUPFAM" id="SSF81383">
    <property type="entry name" value="F-box domain"/>
    <property type="match status" value="1"/>
</dbReference>
<accession>A0A8H7Q8D6</accession>
<dbReference type="SUPFAM" id="SSF143791">
    <property type="entry name" value="DUSP-like"/>
    <property type="match status" value="1"/>
</dbReference>
<protein>
    <recommendedName>
        <fullName evidence="1">DUSP domain-containing protein</fullName>
    </recommendedName>
</protein>
<dbReference type="Pfam" id="PF12937">
    <property type="entry name" value="F-box-like"/>
    <property type="match status" value="1"/>
</dbReference>
<evidence type="ECO:0000259" key="1">
    <source>
        <dbReference type="PROSITE" id="PS51283"/>
    </source>
</evidence>
<reference evidence="2" key="1">
    <citation type="submission" date="2020-12" db="EMBL/GenBank/DDBJ databases">
        <title>Metabolic potential, ecology and presence of endohyphal bacteria is reflected in genomic diversity of Mucoromycotina.</title>
        <authorList>
            <person name="Muszewska A."/>
            <person name="Okrasinska A."/>
            <person name="Steczkiewicz K."/>
            <person name="Drgas O."/>
            <person name="Orlowska M."/>
            <person name="Perlinska-Lenart U."/>
            <person name="Aleksandrzak-Piekarczyk T."/>
            <person name="Szatraj K."/>
            <person name="Zielenkiewicz U."/>
            <person name="Pilsyk S."/>
            <person name="Malc E."/>
            <person name="Mieczkowski P."/>
            <person name="Kruszewska J.S."/>
            <person name="Biernat P."/>
            <person name="Pawlowska J."/>
        </authorList>
    </citation>
    <scope>NUCLEOTIDE SEQUENCE</scope>
    <source>
        <strain evidence="2">WA0000051536</strain>
    </source>
</reference>
<gene>
    <name evidence="2" type="ORF">INT44_000657</name>
</gene>
<dbReference type="GO" id="GO:0004843">
    <property type="term" value="F:cysteine-type deubiquitinase activity"/>
    <property type="evidence" value="ECO:0007669"/>
    <property type="project" value="InterPro"/>
</dbReference>
<dbReference type="Gene3D" id="1.20.1280.50">
    <property type="match status" value="1"/>
</dbReference>
<dbReference type="AlphaFoldDB" id="A0A8H7Q8D6"/>
<feature type="domain" description="DUSP" evidence="1">
    <location>
        <begin position="205"/>
        <end position="312"/>
    </location>
</feature>
<organism evidence="2 3">
    <name type="scientific">Umbelopsis vinacea</name>
    <dbReference type="NCBI Taxonomy" id="44442"/>
    <lineage>
        <taxon>Eukaryota</taxon>
        <taxon>Fungi</taxon>
        <taxon>Fungi incertae sedis</taxon>
        <taxon>Mucoromycota</taxon>
        <taxon>Mucoromycotina</taxon>
        <taxon>Umbelopsidomycetes</taxon>
        <taxon>Umbelopsidales</taxon>
        <taxon>Umbelopsidaceae</taxon>
        <taxon>Umbelopsis</taxon>
    </lineage>
</organism>
<dbReference type="InterPro" id="IPR001810">
    <property type="entry name" value="F-box_dom"/>
</dbReference>
<dbReference type="EMBL" id="JAEPRA010000002">
    <property type="protein sequence ID" value="KAG2187907.1"/>
    <property type="molecule type" value="Genomic_DNA"/>
</dbReference>
<sequence>MKARGELLNPLPHQTRLGTQQLLGISSMLSSHQSYTSFSPEIWSQIAWQIDDVQDLFALSATCRFLRLLCTDDQLWKQLCIQHYGVDYTHTSFLTQYKACTQDKSMRRVCRHLMGFTQPVLLEKSSLYKTMSLESPCSKCHALCNELSQCDQISNQIATLAVYGYGVHDAGHPTPCQLAEHRSEQIKVDEMLDIVTKDNDKGRDALEKFRFRIMERNLEVEEQRELSQLPEDQIKVHVISRAWLQTWGHWLHGGMSPDPIDQYELLDDRGKLHIPEVTLEGWSLGFVGPKTWKHLKSTYGVKGPDLTEVDVQGEEYEGIRTRIKLWKQSLKSLAMTPN</sequence>
<proteinExistence type="predicted"/>
<dbReference type="InterPro" id="IPR006615">
    <property type="entry name" value="Pept_C19_DUSP"/>
</dbReference>